<dbReference type="GO" id="GO:0005978">
    <property type="term" value="P:glycogen biosynthetic process"/>
    <property type="evidence" value="ECO:0007669"/>
    <property type="project" value="UniProtKB-UniRule"/>
</dbReference>
<dbReference type="PANTHER" id="PTHR43651:SF3">
    <property type="entry name" value="1,4-ALPHA-GLUCAN-BRANCHING ENZYME"/>
    <property type="match status" value="1"/>
</dbReference>
<dbReference type="EMBL" id="CP036298">
    <property type="protein sequence ID" value="QDV24319.1"/>
    <property type="molecule type" value="Genomic_DNA"/>
</dbReference>
<feature type="active site" description="Proton donor" evidence="10 11">
    <location>
        <position position="468"/>
    </location>
</feature>
<dbReference type="InterPro" id="IPR044143">
    <property type="entry name" value="GlgB_N_E_set_prok"/>
</dbReference>
<dbReference type="CDD" id="cd11322">
    <property type="entry name" value="AmyAc_Glg_BE"/>
    <property type="match status" value="1"/>
</dbReference>
<dbReference type="SUPFAM" id="SSF51011">
    <property type="entry name" value="Glycosyl hydrolase domain"/>
    <property type="match status" value="1"/>
</dbReference>
<evidence type="ECO:0000256" key="6">
    <source>
        <dbReference type="ARBA" id="ARBA00022676"/>
    </source>
</evidence>
<evidence type="ECO:0000313" key="13">
    <source>
        <dbReference type="EMBL" id="QDV24319.1"/>
    </source>
</evidence>
<dbReference type="Pfam" id="PF02806">
    <property type="entry name" value="Alpha-amylase_C"/>
    <property type="match status" value="1"/>
</dbReference>
<dbReference type="SUPFAM" id="SSF81296">
    <property type="entry name" value="E set domains"/>
    <property type="match status" value="2"/>
</dbReference>
<feature type="active site" description="Nucleophile" evidence="10 11">
    <location>
        <position position="415"/>
    </location>
</feature>
<evidence type="ECO:0000313" key="14">
    <source>
        <dbReference type="Proteomes" id="UP000318017"/>
    </source>
</evidence>
<dbReference type="GO" id="GO:0004553">
    <property type="term" value="F:hydrolase activity, hydrolyzing O-glycosyl compounds"/>
    <property type="evidence" value="ECO:0007669"/>
    <property type="project" value="InterPro"/>
</dbReference>
<dbReference type="GO" id="GO:0043169">
    <property type="term" value="F:cation binding"/>
    <property type="evidence" value="ECO:0007669"/>
    <property type="project" value="InterPro"/>
</dbReference>
<keyword evidence="7 10" id="KW-0808">Transferase</keyword>
<keyword evidence="6 10" id="KW-0328">Glycosyltransferase</keyword>
<evidence type="ECO:0000256" key="3">
    <source>
        <dbReference type="ARBA" id="ARBA00004964"/>
    </source>
</evidence>
<dbReference type="UniPathway" id="UPA00164"/>
<dbReference type="InterPro" id="IPR013783">
    <property type="entry name" value="Ig-like_fold"/>
</dbReference>
<keyword evidence="8 10" id="KW-0320">Glycogen biosynthesis</keyword>
<dbReference type="PANTHER" id="PTHR43651">
    <property type="entry name" value="1,4-ALPHA-GLUCAN-BRANCHING ENZYME"/>
    <property type="match status" value="1"/>
</dbReference>
<reference evidence="13 14" key="1">
    <citation type="submission" date="2019-02" db="EMBL/GenBank/DDBJ databases">
        <title>Deep-cultivation of Planctomycetes and their phenomic and genomic characterization uncovers novel biology.</title>
        <authorList>
            <person name="Wiegand S."/>
            <person name="Jogler M."/>
            <person name="Boedeker C."/>
            <person name="Pinto D."/>
            <person name="Vollmers J."/>
            <person name="Rivas-Marin E."/>
            <person name="Kohn T."/>
            <person name="Peeters S.H."/>
            <person name="Heuer A."/>
            <person name="Rast P."/>
            <person name="Oberbeckmann S."/>
            <person name="Bunk B."/>
            <person name="Jeske O."/>
            <person name="Meyerdierks A."/>
            <person name="Storesund J.E."/>
            <person name="Kallscheuer N."/>
            <person name="Luecker S."/>
            <person name="Lage O.M."/>
            <person name="Pohl T."/>
            <person name="Merkel B.J."/>
            <person name="Hornburger P."/>
            <person name="Mueller R.-W."/>
            <person name="Bruemmer F."/>
            <person name="Labrenz M."/>
            <person name="Spormann A.M."/>
            <person name="Op den Camp H."/>
            <person name="Overmann J."/>
            <person name="Amann R."/>
            <person name="Jetten M.S.M."/>
            <person name="Mascher T."/>
            <person name="Medema M.H."/>
            <person name="Devos D.P."/>
            <person name="Kaster A.-K."/>
            <person name="Ovreas L."/>
            <person name="Rohde M."/>
            <person name="Galperin M.Y."/>
            <person name="Jogler C."/>
        </authorList>
    </citation>
    <scope>NUCLEOTIDE SEQUENCE [LARGE SCALE GENOMIC DNA]</scope>
    <source>
        <strain evidence="13 14">Q31a</strain>
    </source>
</reference>
<dbReference type="FunFam" id="2.60.40.1180:FF:000002">
    <property type="entry name" value="1,4-alpha-glucan branching enzyme GlgB"/>
    <property type="match status" value="1"/>
</dbReference>
<evidence type="ECO:0000256" key="8">
    <source>
        <dbReference type="ARBA" id="ARBA00023056"/>
    </source>
</evidence>
<dbReference type="InterPro" id="IPR037439">
    <property type="entry name" value="Branching_enzy"/>
</dbReference>
<dbReference type="InterPro" id="IPR004193">
    <property type="entry name" value="Glyco_hydro_13_N"/>
</dbReference>
<evidence type="ECO:0000259" key="12">
    <source>
        <dbReference type="SMART" id="SM00642"/>
    </source>
</evidence>
<dbReference type="InterPro" id="IPR006048">
    <property type="entry name" value="A-amylase/branching_C"/>
</dbReference>
<dbReference type="NCBIfam" id="NF008967">
    <property type="entry name" value="PRK12313.1"/>
    <property type="match status" value="1"/>
</dbReference>
<dbReference type="InterPro" id="IPR014756">
    <property type="entry name" value="Ig_E-set"/>
</dbReference>
<keyword evidence="14" id="KW-1185">Reference proteome</keyword>
<accession>A0A518G6V6</accession>
<dbReference type="Pfam" id="PF02922">
    <property type="entry name" value="CBM_48"/>
    <property type="match status" value="1"/>
</dbReference>
<dbReference type="NCBIfam" id="TIGR01515">
    <property type="entry name" value="branching_enzym"/>
    <property type="match status" value="1"/>
</dbReference>
<protein>
    <recommendedName>
        <fullName evidence="10">1,4-alpha-glucan branching enzyme GlgB</fullName>
        <ecNumber evidence="10">2.4.1.18</ecNumber>
    </recommendedName>
    <alternativeName>
        <fullName evidence="10">1,4-alpha-D-glucan:1,4-alpha-D-glucan 6-glucosyl-transferase</fullName>
    </alternativeName>
    <alternativeName>
        <fullName evidence="10">Alpha-(1-&gt;4)-glucan branching enzyme</fullName>
    </alternativeName>
    <alternativeName>
        <fullName evidence="10">Glycogen branching enzyme</fullName>
        <shortName evidence="10">BE</shortName>
    </alternativeName>
</protein>
<dbReference type="FunFam" id="2.60.40.10:FF:000169">
    <property type="entry name" value="1,4-alpha-glucan branching enzyme GlgB"/>
    <property type="match status" value="1"/>
</dbReference>
<dbReference type="GO" id="GO:0003844">
    <property type="term" value="F:1,4-alpha-glucan branching enzyme activity"/>
    <property type="evidence" value="ECO:0007669"/>
    <property type="project" value="UniProtKB-UniRule"/>
</dbReference>
<organism evidence="13 14">
    <name type="scientific">Aureliella helgolandensis</name>
    <dbReference type="NCBI Taxonomy" id="2527968"/>
    <lineage>
        <taxon>Bacteria</taxon>
        <taxon>Pseudomonadati</taxon>
        <taxon>Planctomycetota</taxon>
        <taxon>Planctomycetia</taxon>
        <taxon>Pirellulales</taxon>
        <taxon>Pirellulaceae</taxon>
        <taxon>Aureliella</taxon>
    </lineage>
</organism>
<dbReference type="HAMAP" id="MF_00685">
    <property type="entry name" value="GlgB"/>
    <property type="match status" value="1"/>
</dbReference>
<comment type="similarity">
    <text evidence="4 10">Belongs to the glycosyl hydrolase 13 family. GlgB subfamily.</text>
</comment>
<evidence type="ECO:0000256" key="7">
    <source>
        <dbReference type="ARBA" id="ARBA00022679"/>
    </source>
</evidence>
<dbReference type="SUPFAM" id="SSF51445">
    <property type="entry name" value="(Trans)glycosidases"/>
    <property type="match status" value="1"/>
</dbReference>
<dbReference type="AlphaFoldDB" id="A0A518G6V6"/>
<evidence type="ECO:0000256" key="4">
    <source>
        <dbReference type="ARBA" id="ARBA00009000"/>
    </source>
</evidence>
<evidence type="ECO:0000256" key="9">
    <source>
        <dbReference type="ARBA" id="ARBA00023277"/>
    </source>
</evidence>
<dbReference type="InterPro" id="IPR006047">
    <property type="entry name" value="GH13_cat_dom"/>
</dbReference>
<dbReference type="SMART" id="SM00642">
    <property type="entry name" value="Aamy"/>
    <property type="match status" value="1"/>
</dbReference>
<dbReference type="NCBIfam" id="NF003811">
    <property type="entry name" value="PRK05402.1"/>
    <property type="match status" value="1"/>
</dbReference>
<evidence type="ECO:0000256" key="1">
    <source>
        <dbReference type="ARBA" id="ARBA00000826"/>
    </source>
</evidence>
<gene>
    <name evidence="13" type="primary">glgB_2</name>
    <name evidence="10" type="synonym">glgB</name>
    <name evidence="13" type="ORF">Q31a_26350</name>
</gene>
<sequence length="737" mass="84873">MRTQLSLQGVSRLVEGTLDNPAQLLGPHPVTYGDRQAISVRAFLPDSEQVWLVDHEHQDVRPMRRIHPSGFYEAIRPMDASNNRNYRLRVASKSGEIIEMHDPYAVEPLLTEFDLFLFGEGRNWQIYNKMGAHARQVDTVSGVNFAVWAPNAESVQVVGDFNHWEGSQHPMRKHIPAGVWELFVPNLKPGEKYKFRVKMEGGNTIDKTDPFGFYAELPPRTASIVTSLDEYTWQDEAWLDRRSSRDPLKDAMNIYELHLGSWKRDEAGHHGWMNYRKIAHELVDYCTDMGFTHVELMPISEHPFTGSWGYQTVGYYGITSRYGTAEDFMYFVDHCHQHGIGVILDWVPAHFPKDGHGLRRFDGSALYEHSDPRQGEHPDWGTMIFNYGRNEVRNFLISNALFLYDKYHIDGLRVDAVASMLYLDYSRNDGEWIPNEYGGRENLDALHMLREFNEQSHDQYPGVLTLAEESTAWPGVSRPVSTGGLGFSVKWNMGWMNDTLRYFRHEPIHRQYHHDELTFSLIYAFTENFTLPLSHDEVVHGKGSLISQMSGDLWQKFANLRLLYSYMWTHPGKKLLFMGSEFAQWHEWDYDSEIQWDLLKWDTHMGVKKMVSDLNHLVIREPALHQVDFTEEGFEWIDCMNAGDSVISYMRKAEDSDDFVIVACNFTPVVREGYRIGAPRAGRYREIFNSDSSYYSGSNIGNALGCVATKDGYHGRPASLSVNLPPLATVVLKPDWN</sequence>
<comment type="function">
    <text evidence="2 10">Catalyzes the formation of the alpha-1,6-glucosidic linkages in glycogen by scission of a 1,4-alpha-linked oligosaccharide from growing alpha-1,4-glucan chains and the subsequent attachment of the oligosaccharide to the alpha-1,6 position.</text>
</comment>
<dbReference type="InterPro" id="IPR006407">
    <property type="entry name" value="GlgB"/>
</dbReference>
<evidence type="ECO:0000256" key="5">
    <source>
        <dbReference type="ARBA" id="ARBA00022600"/>
    </source>
</evidence>
<dbReference type="GO" id="GO:0005829">
    <property type="term" value="C:cytosol"/>
    <property type="evidence" value="ECO:0007669"/>
    <property type="project" value="TreeGrafter"/>
</dbReference>
<comment type="catalytic activity">
    <reaction evidence="1 10">
        <text>Transfers a segment of a (1-&gt;4)-alpha-D-glucan chain to a primary hydroxy group in a similar glucan chain.</text>
        <dbReference type="EC" id="2.4.1.18"/>
    </reaction>
</comment>
<dbReference type="Gene3D" id="3.20.20.80">
    <property type="entry name" value="Glycosidases"/>
    <property type="match status" value="1"/>
</dbReference>
<dbReference type="OrthoDB" id="226102at2"/>
<dbReference type="Gene3D" id="2.60.40.10">
    <property type="entry name" value="Immunoglobulins"/>
    <property type="match status" value="2"/>
</dbReference>
<comment type="subunit">
    <text evidence="10">Monomer.</text>
</comment>
<dbReference type="InterPro" id="IPR054169">
    <property type="entry name" value="GlgB_N"/>
</dbReference>
<evidence type="ECO:0000256" key="11">
    <source>
        <dbReference type="PIRSR" id="PIRSR000463-1"/>
    </source>
</evidence>
<dbReference type="CDD" id="cd02855">
    <property type="entry name" value="E_set_GBE_prok_N"/>
    <property type="match status" value="1"/>
</dbReference>
<evidence type="ECO:0000256" key="10">
    <source>
        <dbReference type="HAMAP-Rule" id="MF_00685"/>
    </source>
</evidence>
<dbReference type="RefSeq" id="WP_145077870.1">
    <property type="nucleotide sequence ID" value="NZ_CP036298.1"/>
</dbReference>
<name>A0A518G6V6_9BACT</name>
<dbReference type="EC" id="2.4.1.18" evidence="10"/>
<keyword evidence="5 10" id="KW-0321">Glycogen metabolism</keyword>
<proteinExistence type="inferred from homology"/>
<dbReference type="InterPro" id="IPR013780">
    <property type="entry name" value="Glyco_hydro_b"/>
</dbReference>
<dbReference type="FunFam" id="3.20.20.80:FF:000003">
    <property type="entry name" value="1,4-alpha-glucan branching enzyme GlgB"/>
    <property type="match status" value="1"/>
</dbReference>
<evidence type="ECO:0000256" key="2">
    <source>
        <dbReference type="ARBA" id="ARBA00002953"/>
    </source>
</evidence>
<dbReference type="PIRSF" id="PIRSF000463">
    <property type="entry name" value="GlgB"/>
    <property type="match status" value="1"/>
</dbReference>
<keyword evidence="9 10" id="KW-0119">Carbohydrate metabolism</keyword>
<dbReference type="InterPro" id="IPR017853">
    <property type="entry name" value="GH"/>
</dbReference>
<dbReference type="Pfam" id="PF00128">
    <property type="entry name" value="Alpha-amylase"/>
    <property type="match status" value="1"/>
</dbReference>
<dbReference type="Proteomes" id="UP000318017">
    <property type="component" value="Chromosome"/>
</dbReference>
<dbReference type="Gene3D" id="2.60.40.1180">
    <property type="entry name" value="Golgi alpha-mannosidase II"/>
    <property type="match status" value="1"/>
</dbReference>
<feature type="domain" description="Glycosyl hydrolase family 13 catalytic" evidence="12">
    <location>
        <begin position="256"/>
        <end position="600"/>
    </location>
</feature>
<dbReference type="Pfam" id="PF22019">
    <property type="entry name" value="GlgB_N"/>
    <property type="match status" value="1"/>
</dbReference>
<dbReference type="KEGG" id="ahel:Q31a_26350"/>
<comment type="pathway">
    <text evidence="3 10">Glycan biosynthesis; glycogen biosynthesis.</text>
</comment>